<comment type="caution">
    <text evidence="2">The sequence shown here is derived from an EMBL/GenBank/DDBJ whole genome shotgun (WGS) entry which is preliminary data.</text>
</comment>
<dbReference type="Proteomes" id="UP000190037">
    <property type="component" value="Unassembled WGS sequence"/>
</dbReference>
<dbReference type="EMBL" id="MWQN01000001">
    <property type="protein sequence ID" value="OPC82521.1"/>
    <property type="molecule type" value="Genomic_DNA"/>
</dbReference>
<dbReference type="AlphaFoldDB" id="A0A1T3P0S7"/>
<dbReference type="InterPro" id="IPR007278">
    <property type="entry name" value="DUF397"/>
</dbReference>
<name>A0A1T3P0S7_9ACTN</name>
<reference evidence="2 3" key="1">
    <citation type="submission" date="2017-03" db="EMBL/GenBank/DDBJ databases">
        <title>Draft genome sequence of Streptomyces scabrisporus NF3, endophyte isolated from Amphipterygium adstringens.</title>
        <authorList>
            <person name="Vazquez M."/>
            <person name="Ceapa C.D."/>
            <person name="Rodriguez Luna D."/>
            <person name="Sanchez Esquivel S."/>
        </authorList>
    </citation>
    <scope>NUCLEOTIDE SEQUENCE [LARGE SCALE GENOMIC DNA]</scope>
    <source>
        <strain evidence="2 3">NF3</strain>
    </source>
</reference>
<keyword evidence="3" id="KW-1185">Reference proteome</keyword>
<sequence length="62" mass="6932">MHGDRDEPVKWRKSSYTEGESCVEVATFDDRAMGVRDSKLAASPVIPLRARAWAALVAELRE</sequence>
<feature type="domain" description="DUF397" evidence="1">
    <location>
        <begin position="10"/>
        <end position="61"/>
    </location>
</feature>
<evidence type="ECO:0000313" key="3">
    <source>
        <dbReference type="Proteomes" id="UP000190037"/>
    </source>
</evidence>
<evidence type="ECO:0000259" key="1">
    <source>
        <dbReference type="Pfam" id="PF04149"/>
    </source>
</evidence>
<accession>A0A1T3P0S7</accession>
<evidence type="ECO:0000313" key="2">
    <source>
        <dbReference type="EMBL" id="OPC82521.1"/>
    </source>
</evidence>
<dbReference type="OrthoDB" id="3482540at2"/>
<dbReference type="Pfam" id="PF04149">
    <property type="entry name" value="DUF397"/>
    <property type="match status" value="1"/>
</dbReference>
<gene>
    <name evidence="2" type="ORF">B4N89_17675</name>
</gene>
<protein>
    <recommendedName>
        <fullName evidence="1">DUF397 domain-containing protein</fullName>
    </recommendedName>
</protein>
<organism evidence="2 3">
    <name type="scientific">Embleya scabrispora</name>
    <dbReference type="NCBI Taxonomy" id="159449"/>
    <lineage>
        <taxon>Bacteria</taxon>
        <taxon>Bacillati</taxon>
        <taxon>Actinomycetota</taxon>
        <taxon>Actinomycetes</taxon>
        <taxon>Kitasatosporales</taxon>
        <taxon>Streptomycetaceae</taxon>
        <taxon>Embleya</taxon>
    </lineage>
</organism>
<proteinExistence type="predicted"/>